<dbReference type="EMBL" id="BGPR01292393">
    <property type="protein sequence ID" value="GBN48792.1"/>
    <property type="molecule type" value="Genomic_DNA"/>
</dbReference>
<feature type="non-terminal residue" evidence="1">
    <location>
        <position position="51"/>
    </location>
</feature>
<evidence type="ECO:0000313" key="1">
    <source>
        <dbReference type="EMBL" id="GBN48792.1"/>
    </source>
</evidence>
<accession>A0A4Y2PCG6</accession>
<reference evidence="1 2" key="1">
    <citation type="journal article" date="2019" name="Sci. Rep.">
        <title>Orb-weaving spider Araneus ventricosus genome elucidates the spidroin gene catalogue.</title>
        <authorList>
            <person name="Kono N."/>
            <person name="Nakamura H."/>
            <person name="Ohtoshi R."/>
            <person name="Moran D.A.P."/>
            <person name="Shinohara A."/>
            <person name="Yoshida Y."/>
            <person name="Fujiwara M."/>
            <person name="Mori M."/>
            <person name="Tomita M."/>
            <person name="Arakawa K."/>
        </authorList>
    </citation>
    <scope>NUCLEOTIDE SEQUENCE [LARGE SCALE GENOMIC DNA]</scope>
</reference>
<keyword evidence="2" id="KW-1185">Reference proteome</keyword>
<name>A0A4Y2PCG6_ARAVE</name>
<dbReference type="Proteomes" id="UP000499080">
    <property type="component" value="Unassembled WGS sequence"/>
</dbReference>
<dbReference type="AlphaFoldDB" id="A0A4Y2PCG6"/>
<comment type="caution">
    <text evidence="1">The sequence shown here is derived from an EMBL/GenBank/DDBJ whole genome shotgun (WGS) entry which is preliminary data.</text>
</comment>
<evidence type="ECO:0000313" key="2">
    <source>
        <dbReference type="Proteomes" id="UP000499080"/>
    </source>
</evidence>
<gene>
    <name evidence="1" type="ORF">AVEN_131646_1</name>
</gene>
<protein>
    <submittedName>
        <fullName evidence="1">Uncharacterized protein</fullName>
    </submittedName>
</protein>
<proteinExistence type="predicted"/>
<sequence length="51" mass="5668">MAATFMFRLKDVGIEVASSLCWRVGALIKLRSETSDSPLWVTPPVWCGLEV</sequence>
<organism evidence="1 2">
    <name type="scientific">Araneus ventricosus</name>
    <name type="common">Orbweaver spider</name>
    <name type="synonym">Epeira ventricosa</name>
    <dbReference type="NCBI Taxonomy" id="182803"/>
    <lineage>
        <taxon>Eukaryota</taxon>
        <taxon>Metazoa</taxon>
        <taxon>Ecdysozoa</taxon>
        <taxon>Arthropoda</taxon>
        <taxon>Chelicerata</taxon>
        <taxon>Arachnida</taxon>
        <taxon>Araneae</taxon>
        <taxon>Araneomorphae</taxon>
        <taxon>Entelegynae</taxon>
        <taxon>Araneoidea</taxon>
        <taxon>Araneidae</taxon>
        <taxon>Araneus</taxon>
    </lineage>
</organism>